<dbReference type="STRING" id="1732.SAMN02910417_00584"/>
<keyword evidence="2" id="KW-1185">Reference proteome</keyword>
<organism evidence="1 2">
    <name type="scientific">Eubacterium oxidoreducens</name>
    <dbReference type="NCBI Taxonomy" id="1732"/>
    <lineage>
        <taxon>Bacteria</taxon>
        <taxon>Bacillati</taxon>
        <taxon>Bacillota</taxon>
        <taxon>Clostridia</taxon>
        <taxon>Eubacteriales</taxon>
        <taxon>Eubacteriaceae</taxon>
        <taxon>Eubacterium</taxon>
    </lineage>
</organism>
<name>A0A1G6AH45_EUBOX</name>
<proteinExistence type="predicted"/>
<dbReference type="OrthoDB" id="1923633at2"/>
<protein>
    <recommendedName>
        <fullName evidence="3">Endosialidase</fullName>
    </recommendedName>
</protein>
<reference evidence="1 2" key="1">
    <citation type="submission" date="2016-10" db="EMBL/GenBank/DDBJ databases">
        <authorList>
            <person name="de Groot N.N."/>
        </authorList>
    </citation>
    <scope>NUCLEOTIDE SEQUENCE [LARGE SCALE GENOMIC DNA]</scope>
    <source>
        <strain evidence="1 2">DSM 3217</strain>
    </source>
</reference>
<dbReference type="RefSeq" id="WP_090172016.1">
    <property type="nucleotide sequence ID" value="NZ_FMXR01000005.1"/>
</dbReference>
<dbReference type="EMBL" id="FMXR01000005">
    <property type="protein sequence ID" value="SDB07725.1"/>
    <property type="molecule type" value="Genomic_DNA"/>
</dbReference>
<evidence type="ECO:0008006" key="3">
    <source>
        <dbReference type="Google" id="ProtNLM"/>
    </source>
</evidence>
<evidence type="ECO:0000313" key="1">
    <source>
        <dbReference type="EMBL" id="SDB07725.1"/>
    </source>
</evidence>
<gene>
    <name evidence="1" type="ORF">SAMN02910417_00584</name>
</gene>
<accession>A0A1G6AH45</accession>
<dbReference type="AlphaFoldDB" id="A0A1G6AH45"/>
<evidence type="ECO:0000313" key="2">
    <source>
        <dbReference type="Proteomes" id="UP000199228"/>
    </source>
</evidence>
<sequence>MAVIDELIKKEEDGSISFGNYELDSKAKLDGFEVSGDLYKVKTYKDITKLERNGLFVYESVPGTTVTDLALAESGVTFKVEGPKDAQITLELEAEEEYEVEIGGNSVGKMKTNLGGKITFGVELEDADQITVKVVKVS</sequence>
<dbReference type="Proteomes" id="UP000199228">
    <property type="component" value="Unassembled WGS sequence"/>
</dbReference>